<accession>S9U090</accession>
<evidence type="ECO:0000256" key="3">
    <source>
        <dbReference type="ARBA" id="ARBA00005300"/>
    </source>
</evidence>
<dbReference type="GO" id="GO:0003676">
    <property type="term" value="F:nucleic acid binding"/>
    <property type="evidence" value="ECO:0007669"/>
    <property type="project" value="UniProtKB-UniRule"/>
</dbReference>
<dbReference type="SUPFAM" id="SSF53098">
    <property type="entry name" value="Ribonuclease H-like"/>
    <property type="match status" value="1"/>
</dbReference>
<evidence type="ECO:0000256" key="6">
    <source>
        <dbReference type="ARBA" id="ARBA00022722"/>
    </source>
</evidence>
<comment type="cofactor">
    <cofactor evidence="1">
        <name>Mg(2+)</name>
        <dbReference type="ChEBI" id="CHEBI:18420"/>
    </cofactor>
</comment>
<dbReference type="NCBIfam" id="NF046109">
    <property type="entry name" value="RNaseH_Halikb"/>
    <property type="match status" value="1"/>
</dbReference>
<feature type="binding site" evidence="12">
    <location>
        <position position="249"/>
    </location>
    <ligand>
        <name>Mg(2+)</name>
        <dbReference type="ChEBI" id="CHEBI:18420"/>
        <label>1</label>
    </ligand>
</feature>
<evidence type="ECO:0000256" key="4">
    <source>
        <dbReference type="ARBA" id="ARBA00012180"/>
    </source>
</evidence>
<evidence type="ECO:0000256" key="8">
    <source>
        <dbReference type="ARBA" id="ARBA00022759"/>
    </source>
</evidence>
<dbReference type="EMBL" id="ATMT01000102">
    <property type="protein sequence ID" value="EPY03965.1"/>
    <property type="molecule type" value="Genomic_DNA"/>
</dbReference>
<evidence type="ECO:0000256" key="12">
    <source>
        <dbReference type="PIRSR" id="PIRSR037839-1"/>
    </source>
</evidence>
<keyword evidence="10 11" id="KW-0460">Magnesium</keyword>
<keyword evidence="8 11" id="KW-0255">Endonuclease</keyword>
<comment type="subcellular location">
    <subcellularLocation>
        <location evidence="11">Cytoplasm</location>
    </subcellularLocation>
</comment>
<dbReference type="GO" id="GO:0005737">
    <property type="term" value="C:cytoplasm"/>
    <property type="evidence" value="ECO:0007669"/>
    <property type="project" value="UniProtKB-SubCell"/>
</dbReference>
<name>S9U090_PAEAL</name>
<dbReference type="PATRIC" id="fig|1117108.3.peg.5718"/>
<dbReference type="GO" id="GO:0004523">
    <property type="term" value="F:RNA-DNA hybrid ribonuclease activity"/>
    <property type="evidence" value="ECO:0007669"/>
    <property type="project" value="UniProtKB-UniRule"/>
</dbReference>
<protein>
    <recommendedName>
        <fullName evidence="5 11">Ribonuclease H</fullName>
        <ecNumber evidence="4 11">3.1.26.4</ecNumber>
    </recommendedName>
</protein>
<evidence type="ECO:0000256" key="2">
    <source>
        <dbReference type="ARBA" id="ARBA00004065"/>
    </source>
</evidence>
<proteinExistence type="inferred from homology"/>
<dbReference type="GO" id="GO:0046872">
    <property type="term" value="F:metal ion binding"/>
    <property type="evidence" value="ECO:0007669"/>
    <property type="project" value="UniProtKB-KW"/>
</dbReference>
<dbReference type="Gene3D" id="3.40.970.10">
    <property type="entry name" value="Ribonuclease H1, N-terminal domain"/>
    <property type="match status" value="1"/>
</dbReference>
<comment type="similarity">
    <text evidence="3 11">Belongs to the RNase H family.</text>
</comment>
<feature type="binding site" evidence="12">
    <location>
        <position position="166"/>
    </location>
    <ligand>
        <name>Mg(2+)</name>
        <dbReference type="ChEBI" id="CHEBI:18420"/>
        <label>2</label>
    </ligand>
</feature>
<dbReference type="InterPro" id="IPR011320">
    <property type="entry name" value="RNase_H1_N"/>
</dbReference>
<feature type="domain" description="RNase H type-1" evidence="13">
    <location>
        <begin position="115"/>
        <end position="253"/>
    </location>
</feature>
<dbReference type="eggNOG" id="COG0328">
    <property type="taxonomic scope" value="Bacteria"/>
</dbReference>
<dbReference type="SUPFAM" id="SSF55658">
    <property type="entry name" value="L9 N-domain-like"/>
    <property type="match status" value="1"/>
</dbReference>
<keyword evidence="11" id="KW-0963">Cytoplasm</keyword>
<evidence type="ECO:0000256" key="5">
    <source>
        <dbReference type="ARBA" id="ARBA00017721"/>
    </source>
</evidence>
<dbReference type="InterPro" id="IPR037056">
    <property type="entry name" value="RNase_H1_N_sf"/>
</dbReference>
<evidence type="ECO:0000256" key="10">
    <source>
        <dbReference type="ARBA" id="ARBA00022842"/>
    </source>
</evidence>
<organism evidence="14 15">
    <name type="scientific">Paenibacillus alvei TS-15</name>
    <dbReference type="NCBI Taxonomy" id="1117108"/>
    <lineage>
        <taxon>Bacteria</taxon>
        <taxon>Bacillati</taxon>
        <taxon>Bacillota</taxon>
        <taxon>Bacilli</taxon>
        <taxon>Bacillales</taxon>
        <taxon>Paenibacillaceae</taxon>
        <taxon>Paenibacillus</taxon>
    </lineage>
</organism>
<dbReference type="InterPro" id="IPR017290">
    <property type="entry name" value="RNase_H_bac"/>
</dbReference>
<dbReference type="InterPro" id="IPR009027">
    <property type="entry name" value="Ribosomal_bL9/RNase_H1_N"/>
</dbReference>
<feature type="binding site" evidence="12">
    <location>
        <position position="128"/>
    </location>
    <ligand>
        <name>Mg(2+)</name>
        <dbReference type="ChEBI" id="CHEBI:18420"/>
        <label>1</label>
    </ligand>
</feature>
<dbReference type="Proteomes" id="UP000015344">
    <property type="component" value="Unassembled WGS sequence"/>
</dbReference>
<keyword evidence="7 11" id="KW-0479">Metal-binding</keyword>
<feature type="binding site" evidence="12">
    <location>
        <position position="189"/>
    </location>
    <ligand>
        <name>Mg(2+)</name>
        <dbReference type="ChEBI" id="CHEBI:18420"/>
        <label>2</label>
    </ligand>
</feature>
<dbReference type="Gene3D" id="3.30.420.10">
    <property type="entry name" value="Ribonuclease H-like superfamily/Ribonuclease H"/>
    <property type="match status" value="1"/>
</dbReference>
<evidence type="ECO:0000256" key="7">
    <source>
        <dbReference type="ARBA" id="ARBA00022723"/>
    </source>
</evidence>
<comment type="function">
    <text evidence="2 11">Endonuclease that specifically degrades the RNA of RNA-DNA hybrids.</text>
</comment>
<dbReference type="eggNOG" id="COG3341">
    <property type="taxonomic scope" value="Bacteria"/>
</dbReference>
<evidence type="ECO:0000313" key="15">
    <source>
        <dbReference type="Proteomes" id="UP000015344"/>
    </source>
</evidence>
<dbReference type="PIRSF" id="PIRSF037839">
    <property type="entry name" value="Ribonuclease_H"/>
    <property type="match status" value="1"/>
</dbReference>
<keyword evidence="9 11" id="KW-0378">Hydrolase</keyword>
<dbReference type="InterPro" id="IPR012337">
    <property type="entry name" value="RNaseH-like_sf"/>
</dbReference>
<comment type="catalytic activity">
    <reaction evidence="11">
        <text>Endonucleolytic cleavage to 5'-phosphomonoester.</text>
        <dbReference type="EC" id="3.1.26.4"/>
    </reaction>
</comment>
<evidence type="ECO:0000259" key="13">
    <source>
        <dbReference type="PROSITE" id="PS50879"/>
    </source>
</evidence>
<dbReference type="PROSITE" id="PS50879">
    <property type="entry name" value="RNASE_H_1"/>
    <property type="match status" value="1"/>
</dbReference>
<comment type="cofactor">
    <cofactor evidence="12">
        <name>Mn(2+)</name>
        <dbReference type="ChEBI" id="CHEBI:29035"/>
    </cofactor>
    <cofactor evidence="12">
        <name>Mg(2+)</name>
        <dbReference type="ChEBI" id="CHEBI:18420"/>
    </cofactor>
    <text evidence="12">Binds 2 metal ions per subunit. Manganese or magnesium.</text>
</comment>
<dbReference type="InterPro" id="IPR036397">
    <property type="entry name" value="RNaseH_sf"/>
</dbReference>
<evidence type="ECO:0000256" key="9">
    <source>
        <dbReference type="ARBA" id="ARBA00022801"/>
    </source>
</evidence>
<dbReference type="Pfam" id="PF01693">
    <property type="entry name" value="Cauli_VI"/>
    <property type="match status" value="1"/>
</dbReference>
<dbReference type="EC" id="3.1.26.4" evidence="4 11"/>
<keyword evidence="6 11" id="KW-0540">Nuclease</keyword>
<evidence type="ECO:0000256" key="1">
    <source>
        <dbReference type="ARBA" id="ARBA00001946"/>
    </source>
</evidence>
<sequence>MEQLTLDHEEQHVPLDFWCNGRRIAVNREAEGEGAVRVMAQQKYYVVWEGSKPGIYASWPECQAQVSNYKDAKYKSYTSKSEADKAYREGWKKHWGQGAAKKGAAGKSAGAAASVSKSEIDYNSISVDVGTRGNPGPIEYQGVDTKTGEVIFAKGPIPNGTNNLGEFLAIVHSLAYLKQQGSNKTIYSDSRTAMKWVRERKVATTLVRNESTREVWNLVDRALHWLQTNTYSNKILKWETEHWGEIKADYGRK</sequence>
<evidence type="ECO:0000256" key="11">
    <source>
        <dbReference type="PIRNR" id="PIRNR037839"/>
    </source>
</evidence>
<dbReference type="InterPro" id="IPR002156">
    <property type="entry name" value="RNaseH_domain"/>
</dbReference>
<comment type="caution">
    <text evidence="14">The sequence shown here is derived from an EMBL/GenBank/DDBJ whole genome shotgun (WGS) entry which is preliminary data.</text>
</comment>
<reference evidence="14 15" key="1">
    <citation type="submission" date="2013-05" db="EMBL/GenBank/DDBJ databases">
        <authorList>
            <person name="Strain E.A."/>
            <person name="Brown E."/>
            <person name="Allard M.W."/>
            <person name="Luo Y.L."/>
        </authorList>
    </citation>
    <scope>NUCLEOTIDE SEQUENCE [LARGE SCALE GENOMIC DNA]</scope>
    <source>
        <strain evidence="14 15">TS-15</strain>
    </source>
</reference>
<gene>
    <name evidence="14" type="ORF">PAALTS15_27699</name>
</gene>
<keyword evidence="12" id="KW-0464">Manganese</keyword>
<evidence type="ECO:0000313" key="14">
    <source>
        <dbReference type="EMBL" id="EPY03965.1"/>
    </source>
</evidence>
<dbReference type="AlphaFoldDB" id="S9U090"/>
<dbReference type="FunFam" id="3.40.970.10:FF:000002">
    <property type="entry name" value="Ribonuclease H"/>
    <property type="match status" value="1"/>
</dbReference>